<name>A0ACB9RM56_9MYRT</name>
<accession>A0ACB9RM56</accession>
<gene>
    <name evidence="1" type="ORF">MLD38_005834</name>
</gene>
<reference evidence="2" key="1">
    <citation type="journal article" date="2023" name="Front. Plant Sci.">
        <title>Chromosomal-level genome assembly of Melastoma candidum provides insights into trichome evolution.</title>
        <authorList>
            <person name="Zhong Y."/>
            <person name="Wu W."/>
            <person name="Sun C."/>
            <person name="Zou P."/>
            <person name="Liu Y."/>
            <person name="Dai S."/>
            <person name="Zhou R."/>
        </authorList>
    </citation>
    <scope>NUCLEOTIDE SEQUENCE [LARGE SCALE GENOMIC DNA]</scope>
</reference>
<evidence type="ECO:0000313" key="1">
    <source>
        <dbReference type="EMBL" id="KAI4379553.1"/>
    </source>
</evidence>
<protein>
    <submittedName>
        <fullName evidence="1">Uncharacterized protein</fullName>
    </submittedName>
</protein>
<sequence>MEGNMSKDHMRKLRIAMFPWLAYGHIMPFLQVSVMLAENGHHVSFISTRSNLRGLPNLIPQHLSSLISFVELPLPRVDGLPNSAESTSELPMHLVPYLKKAYDLLRPSLAELLRDSGPFDWIIQDFVSYWLPEIASSLGIDVALFMIFNATVMAFFAPLSIGIGGRSLSNLEELTKAPEWFGYPTKVRFTVHEVSSHLMCMDSELSDFDRFALLLRSMKFLAIRCCREFEGEAVGILDRLITIPTVPVGLLPPVILNRGGAHKNAGEPWAKLRSWLDNQKEKSVLYVAMGTEVTIEQAMIHEFASGLEESRVPFIWVVKDRPLMEGNCGSRLLPPGYEARVEGRGFVWYGWAPQLDILAHSSVGGFLTHCGWSSTVEALGQGLALVLFSGANSDQGLMARLLHEKGVGIEIPRDEMDGSFTREAAAETIRRVMMDEEGERIRANAWSMREVFSSMDLQKRYMAELIHALEYKKYGSISARA</sequence>
<keyword evidence="2" id="KW-1185">Reference proteome</keyword>
<dbReference type="Proteomes" id="UP001057402">
    <property type="component" value="Chromosome 3"/>
</dbReference>
<evidence type="ECO:0000313" key="2">
    <source>
        <dbReference type="Proteomes" id="UP001057402"/>
    </source>
</evidence>
<dbReference type="EMBL" id="CM042882">
    <property type="protein sequence ID" value="KAI4379553.1"/>
    <property type="molecule type" value="Genomic_DNA"/>
</dbReference>
<comment type="caution">
    <text evidence="1">The sequence shown here is derived from an EMBL/GenBank/DDBJ whole genome shotgun (WGS) entry which is preliminary data.</text>
</comment>
<organism evidence="1 2">
    <name type="scientific">Melastoma candidum</name>
    <dbReference type="NCBI Taxonomy" id="119954"/>
    <lineage>
        <taxon>Eukaryota</taxon>
        <taxon>Viridiplantae</taxon>
        <taxon>Streptophyta</taxon>
        <taxon>Embryophyta</taxon>
        <taxon>Tracheophyta</taxon>
        <taxon>Spermatophyta</taxon>
        <taxon>Magnoliopsida</taxon>
        <taxon>eudicotyledons</taxon>
        <taxon>Gunneridae</taxon>
        <taxon>Pentapetalae</taxon>
        <taxon>rosids</taxon>
        <taxon>malvids</taxon>
        <taxon>Myrtales</taxon>
        <taxon>Melastomataceae</taxon>
        <taxon>Melastomatoideae</taxon>
        <taxon>Melastomateae</taxon>
        <taxon>Melastoma</taxon>
    </lineage>
</organism>
<proteinExistence type="predicted"/>